<dbReference type="EMBL" id="JAIZAY010000014">
    <property type="protein sequence ID" value="KAJ8029588.1"/>
    <property type="molecule type" value="Genomic_DNA"/>
</dbReference>
<proteinExistence type="inferred from homology"/>
<keyword evidence="4" id="KW-0409">Iron storage</keyword>
<dbReference type="OrthoDB" id="1897642at2759"/>
<dbReference type="SMART" id="SM01219">
    <property type="entry name" value="Frataxin_Cyay"/>
    <property type="match status" value="1"/>
</dbReference>
<evidence type="ECO:0000256" key="4">
    <source>
        <dbReference type="ARBA" id="ARBA00022434"/>
    </source>
</evidence>
<dbReference type="CDD" id="cd00503">
    <property type="entry name" value="Frataxin"/>
    <property type="match status" value="1"/>
</dbReference>
<dbReference type="GO" id="GO:0006879">
    <property type="term" value="P:intracellular iron ion homeostasis"/>
    <property type="evidence" value="ECO:0007669"/>
    <property type="project" value="UniProtKB-KW"/>
</dbReference>
<keyword evidence="10" id="KW-0406">Ion transport</keyword>
<keyword evidence="6" id="KW-0410">Iron transport</keyword>
<evidence type="ECO:0000313" key="14">
    <source>
        <dbReference type="EMBL" id="KAJ8029588.1"/>
    </source>
</evidence>
<dbReference type="InterPro" id="IPR020895">
    <property type="entry name" value="Frataxin_CS"/>
</dbReference>
<comment type="catalytic activity">
    <reaction evidence="13">
        <text>4 Fe(2+) + O2 + 4 H(+) = 4 Fe(3+) + 2 H2O</text>
        <dbReference type="Rhea" id="RHEA:11148"/>
        <dbReference type="ChEBI" id="CHEBI:15377"/>
        <dbReference type="ChEBI" id="CHEBI:15378"/>
        <dbReference type="ChEBI" id="CHEBI:15379"/>
        <dbReference type="ChEBI" id="CHEBI:29033"/>
        <dbReference type="ChEBI" id="CHEBI:29034"/>
        <dbReference type="EC" id="1.16.3.1"/>
    </reaction>
</comment>
<keyword evidence="5" id="KW-0813">Transport</keyword>
<dbReference type="Proteomes" id="UP001152320">
    <property type="component" value="Chromosome 14"/>
</dbReference>
<protein>
    <recommendedName>
        <fullName evidence="3">ferroxidase</fullName>
        <ecNumber evidence="3">1.16.3.1</ecNumber>
    </recommendedName>
</protein>
<organism evidence="14 15">
    <name type="scientific">Holothuria leucospilota</name>
    <name type="common">Black long sea cucumber</name>
    <name type="synonym">Mertensiothuria leucospilota</name>
    <dbReference type="NCBI Taxonomy" id="206669"/>
    <lineage>
        <taxon>Eukaryota</taxon>
        <taxon>Metazoa</taxon>
        <taxon>Echinodermata</taxon>
        <taxon>Eleutherozoa</taxon>
        <taxon>Echinozoa</taxon>
        <taxon>Holothuroidea</taxon>
        <taxon>Aspidochirotacea</taxon>
        <taxon>Aspidochirotida</taxon>
        <taxon>Holothuriidae</taxon>
        <taxon>Holothuria</taxon>
    </lineage>
</organism>
<evidence type="ECO:0000256" key="5">
    <source>
        <dbReference type="ARBA" id="ARBA00022448"/>
    </source>
</evidence>
<evidence type="ECO:0000313" key="15">
    <source>
        <dbReference type="Proteomes" id="UP001152320"/>
    </source>
</evidence>
<evidence type="ECO:0000256" key="11">
    <source>
        <dbReference type="ARBA" id="ARBA00023128"/>
    </source>
</evidence>
<dbReference type="GO" id="GO:0008199">
    <property type="term" value="F:ferric iron binding"/>
    <property type="evidence" value="ECO:0007669"/>
    <property type="project" value="InterPro"/>
</dbReference>
<dbReference type="AlphaFoldDB" id="A0A9Q1BN19"/>
<dbReference type="InterPro" id="IPR002908">
    <property type="entry name" value="Frataxin/CyaY"/>
</dbReference>
<evidence type="ECO:0000256" key="7">
    <source>
        <dbReference type="ARBA" id="ARBA00022946"/>
    </source>
</evidence>
<keyword evidence="15" id="KW-1185">Reference proteome</keyword>
<dbReference type="Gene3D" id="3.30.920.10">
    <property type="entry name" value="Frataxin/CyaY"/>
    <property type="match status" value="1"/>
</dbReference>
<dbReference type="GO" id="GO:0006783">
    <property type="term" value="P:heme biosynthetic process"/>
    <property type="evidence" value="ECO:0007669"/>
    <property type="project" value="UniProtKB-KW"/>
</dbReference>
<evidence type="ECO:0000256" key="1">
    <source>
        <dbReference type="ARBA" id="ARBA00004173"/>
    </source>
</evidence>
<dbReference type="InterPro" id="IPR036524">
    <property type="entry name" value="Frataxin/CyaY_sf"/>
</dbReference>
<keyword evidence="9" id="KW-0408">Iron</keyword>
<dbReference type="NCBIfam" id="TIGR03422">
    <property type="entry name" value="mito_frataxin"/>
    <property type="match status" value="1"/>
</dbReference>
<evidence type="ECO:0000256" key="8">
    <source>
        <dbReference type="ARBA" id="ARBA00023002"/>
    </source>
</evidence>
<sequence>MARVALLGQRVSHTFSGLKFFTHPATISRHTQFFWPVLCPRRDHQKYYHSFFATQYSHFVKCVDVKGLKQQSCHYFWKVMSQRLSTEQNGGLDHVTYEKFVGETLENLTEFFESLDELDGCPQEYDVQYSDGVLTVALGRQHGTYVINKQTPNKQIWLSSPTSGPKRYDFVNGRWIYSHDGKALHDLLNEELSAIFNQKLDFTLAEKDS</sequence>
<comment type="caution">
    <text evidence="14">The sequence shown here is derived from an EMBL/GenBank/DDBJ whole genome shotgun (WGS) entry which is preliminary data.</text>
</comment>
<evidence type="ECO:0000256" key="12">
    <source>
        <dbReference type="ARBA" id="ARBA00023133"/>
    </source>
</evidence>
<evidence type="ECO:0000256" key="13">
    <source>
        <dbReference type="ARBA" id="ARBA00047990"/>
    </source>
</evidence>
<keyword evidence="7" id="KW-0809">Transit peptide</keyword>
<dbReference type="GO" id="GO:0016226">
    <property type="term" value="P:iron-sulfur cluster assembly"/>
    <property type="evidence" value="ECO:0007669"/>
    <property type="project" value="InterPro"/>
</dbReference>
<dbReference type="PANTHER" id="PTHR16821:SF2">
    <property type="entry name" value="FRATAXIN, MITOCHONDRIAL"/>
    <property type="match status" value="1"/>
</dbReference>
<dbReference type="GO" id="GO:0006826">
    <property type="term" value="P:iron ion transport"/>
    <property type="evidence" value="ECO:0007669"/>
    <property type="project" value="UniProtKB-KW"/>
</dbReference>
<dbReference type="PROSITE" id="PS01344">
    <property type="entry name" value="FRATAXIN_1"/>
    <property type="match status" value="1"/>
</dbReference>
<dbReference type="GO" id="GO:0005739">
    <property type="term" value="C:mitochondrion"/>
    <property type="evidence" value="ECO:0007669"/>
    <property type="project" value="UniProtKB-SubCell"/>
</dbReference>
<dbReference type="PRINTS" id="PR00904">
    <property type="entry name" value="FRATAXIN"/>
</dbReference>
<dbReference type="GO" id="GO:0051537">
    <property type="term" value="F:2 iron, 2 sulfur cluster binding"/>
    <property type="evidence" value="ECO:0007669"/>
    <property type="project" value="TreeGrafter"/>
</dbReference>
<dbReference type="PANTHER" id="PTHR16821">
    <property type="entry name" value="FRATAXIN"/>
    <property type="match status" value="1"/>
</dbReference>
<dbReference type="InterPro" id="IPR017789">
    <property type="entry name" value="Frataxin"/>
</dbReference>
<comment type="similarity">
    <text evidence="2">Belongs to the frataxin family.</text>
</comment>
<keyword evidence="12" id="KW-0350">Heme biosynthesis</keyword>
<dbReference type="SUPFAM" id="SSF55387">
    <property type="entry name" value="Frataxin/Nqo15-like"/>
    <property type="match status" value="1"/>
</dbReference>
<keyword evidence="11" id="KW-0496">Mitochondrion</keyword>
<evidence type="ECO:0000256" key="2">
    <source>
        <dbReference type="ARBA" id="ARBA00008183"/>
    </source>
</evidence>
<dbReference type="EC" id="1.16.3.1" evidence="3"/>
<dbReference type="FunFam" id="3.30.920.10:FF:000002">
    <property type="entry name" value="Frataxin, mitochondrial"/>
    <property type="match status" value="1"/>
</dbReference>
<reference evidence="14" key="1">
    <citation type="submission" date="2021-10" db="EMBL/GenBank/DDBJ databases">
        <title>Tropical sea cucumber genome reveals ecological adaptation and Cuvierian tubules defense mechanism.</title>
        <authorList>
            <person name="Chen T."/>
        </authorList>
    </citation>
    <scope>NUCLEOTIDE SEQUENCE</scope>
    <source>
        <strain evidence="14">Nanhai2018</strain>
        <tissue evidence="14">Muscle</tissue>
    </source>
</reference>
<dbReference type="NCBIfam" id="TIGR03421">
    <property type="entry name" value="FeS_CyaY"/>
    <property type="match status" value="1"/>
</dbReference>
<dbReference type="Pfam" id="PF01491">
    <property type="entry name" value="Frataxin_Cyay"/>
    <property type="match status" value="1"/>
</dbReference>
<gene>
    <name evidence="14" type="ORF">HOLleu_29023</name>
</gene>
<evidence type="ECO:0000256" key="10">
    <source>
        <dbReference type="ARBA" id="ARBA00023065"/>
    </source>
</evidence>
<dbReference type="GO" id="GO:0004322">
    <property type="term" value="F:ferroxidase activity"/>
    <property type="evidence" value="ECO:0007669"/>
    <property type="project" value="UniProtKB-EC"/>
</dbReference>
<comment type="subcellular location">
    <subcellularLocation>
        <location evidence="1">Mitochondrion</location>
    </subcellularLocation>
</comment>
<accession>A0A9Q1BN19</accession>
<name>A0A9Q1BN19_HOLLE</name>
<keyword evidence="8" id="KW-0560">Oxidoreductase</keyword>
<evidence type="ECO:0000256" key="3">
    <source>
        <dbReference type="ARBA" id="ARBA00013107"/>
    </source>
</evidence>
<dbReference type="GO" id="GO:0008198">
    <property type="term" value="F:ferrous iron binding"/>
    <property type="evidence" value="ECO:0007669"/>
    <property type="project" value="TreeGrafter"/>
</dbReference>
<dbReference type="PROSITE" id="PS50810">
    <property type="entry name" value="FRATAXIN_2"/>
    <property type="match status" value="1"/>
</dbReference>
<dbReference type="GO" id="GO:0034986">
    <property type="term" value="F:iron chaperone activity"/>
    <property type="evidence" value="ECO:0007669"/>
    <property type="project" value="TreeGrafter"/>
</dbReference>
<evidence type="ECO:0000256" key="6">
    <source>
        <dbReference type="ARBA" id="ARBA00022496"/>
    </source>
</evidence>
<evidence type="ECO:0000256" key="9">
    <source>
        <dbReference type="ARBA" id="ARBA00023004"/>
    </source>
</evidence>